<comment type="caution">
    <text evidence="1">The sequence shown here is derived from an EMBL/GenBank/DDBJ whole genome shotgun (WGS) entry which is preliminary data.</text>
</comment>
<evidence type="ECO:0000313" key="1">
    <source>
        <dbReference type="EMBL" id="GAA4879917.1"/>
    </source>
</evidence>
<organism evidence="1 2">
    <name type="scientific">Kitasatospora terrestris</name>
    <dbReference type="NCBI Taxonomy" id="258051"/>
    <lineage>
        <taxon>Bacteria</taxon>
        <taxon>Bacillati</taxon>
        <taxon>Actinomycetota</taxon>
        <taxon>Actinomycetes</taxon>
        <taxon>Kitasatosporales</taxon>
        <taxon>Streptomycetaceae</taxon>
        <taxon>Kitasatospora</taxon>
    </lineage>
</organism>
<dbReference type="Proteomes" id="UP001501752">
    <property type="component" value="Unassembled WGS sequence"/>
</dbReference>
<accession>A0ABP9EIC5</accession>
<sequence length="194" mass="20399">MPTYAVVTAAPADRVLTALQSSKLGGYLYPGTDRAGGTALLFDPPRPRFGRISRGRLIDPAWRLAVELKTATWLLEAGDGGAGATACYAGGSYDSIGWAEDWTPPEDPAAREADLRGWHECCAKVAAKAGLPDVHALGAIRNDPAPDGTRTSSEELLRSLCALVGAPDTVVGQSLFCQAGPAGRDFTRFEAKGR</sequence>
<gene>
    <name evidence="1" type="ORF">GCM10023235_70260</name>
</gene>
<protein>
    <submittedName>
        <fullName evidence="1">Uncharacterized protein</fullName>
    </submittedName>
</protein>
<name>A0ABP9EIC5_9ACTN</name>
<proteinExistence type="predicted"/>
<dbReference type="EMBL" id="BAABIS010000001">
    <property type="protein sequence ID" value="GAA4879917.1"/>
    <property type="molecule type" value="Genomic_DNA"/>
</dbReference>
<evidence type="ECO:0000313" key="2">
    <source>
        <dbReference type="Proteomes" id="UP001501752"/>
    </source>
</evidence>
<reference evidence="2" key="1">
    <citation type="journal article" date="2019" name="Int. J. Syst. Evol. Microbiol.">
        <title>The Global Catalogue of Microorganisms (GCM) 10K type strain sequencing project: providing services to taxonomists for standard genome sequencing and annotation.</title>
        <authorList>
            <consortium name="The Broad Institute Genomics Platform"/>
            <consortium name="The Broad Institute Genome Sequencing Center for Infectious Disease"/>
            <person name="Wu L."/>
            <person name="Ma J."/>
        </authorList>
    </citation>
    <scope>NUCLEOTIDE SEQUENCE [LARGE SCALE GENOMIC DNA]</scope>
    <source>
        <strain evidence="2">JCM 13006</strain>
    </source>
</reference>
<keyword evidence="2" id="KW-1185">Reference proteome</keyword>
<dbReference type="RefSeq" id="WP_345700949.1">
    <property type="nucleotide sequence ID" value="NZ_BAABIS010000001.1"/>
</dbReference>